<dbReference type="PANTHER" id="PTHR12526">
    <property type="entry name" value="GLYCOSYLTRANSFERASE"/>
    <property type="match status" value="1"/>
</dbReference>
<keyword evidence="5" id="KW-1185">Reference proteome</keyword>
<feature type="region of interest" description="Disordered" evidence="2">
    <location>
        <begin position="583"/>
        <end position="604"/>
    </location>
</feature>
<dbReference type="GO" id="GO:0016757">
    <property type="term" value="F:glycosyltransferase activity"/>
    <property type="evidence" value="ECO:0007669"/>
    <property type="project" value="InterPro"/>
</dbReference>
<dbReference type="PANTHER" id="PTHR12526:SF638">
    <property type="entry name" value="SPORE COAT PROTEIN SA"/>
    <property type="match status" value="1"/>
</dbReference>
<reference evidence="4 5" key="1">
    <citation type="submission" date="2019-02" db="EMBL/GenBank/DDBJ databases">
        <title>Genomic Encyclopedia of Type Strains, Phase IV (KMG-IV): sequencing the most valuable type-strain genomes for metagenomic binning, comparative biology and taxonomic classification.</title>
        <authorList>
            <person name="Goeker M."/>
        </authorList>
    </citation>
    <scope>NUCLEOTIDE SEQUENCE [LARGE SCALE GENOMIC DNA]</scope>
    <source>
        <strain evidence="4 5">DSM 43045</strain>
    </source>
</reference>
<dbReference type="Gene3D" id="3.40.50.2000">
    <property type="entry name" value="Glycogen Phosphorylase B"/>
    <property type="match status" value="3"/>
</dbReference>
<evidence type="ECO:0000313" key="5">
    <source>
        <dbReference type="Proteomes" id="UP000293289"/>
    </source>
</evidence>
<dbReference type="SUPFAM" id="SSF53756">
    <property type="entry name" value="UDP-Glycosyltransferase/glycogen phosphorylase"/>
    <property type="match status" value="1"/>
</dbReference>
<comment type="caution">
    <text evidence="4">The sequence shown here is derived from an EMBL/GenBank/DDBJ whole genome shotgun (WGS) entry which is preliminary data.</text>
</comment>
<name>A0A4Q7MB60_9MICO</name>
<dbReference type="Proteomes" id="UP000293289">
    <property type="component" value="Unassembled WGS sequence"/>
</dbReference>
<keyword evidence="1 4" id="KW-0808">Transferase</keyword>
<dbReference type="AlphaFoldDB" id="A0A4Q7MB60"/>
<evidence type="ECO:0000259" key="3">
    <source>
        <dbReference type="Pfam" id="PF00534"/>
    </source>
</evidence>
<evidence type="ECO:0000313" key="4">
    <source>
        <dbReference type="EMBL" id="RZS63499.1"/>
    </source>
</evidence>
<evidence type="ECO:0000256" key="1">
    <source>
        <dbReference type="ARBA" id="ARBA00022679"/>
    </source>
</evidence>
<dbReference type="Pfam" id="PF00534">
    <property type="entry name" value="Glycos_transf_1"/>
    <property type="match status" value="1"/>
</dbReference>
<accession>A0A4Q7MB60</accession>
<evidence type="ECO:0000256" key="2">
    <source>
        <dbReference type="SAM" id="MobiDB-lite"/>
    </source>
</evidence>
<protein>
    <submittedName>
        <fullName evidence="4">Poly(Glycerol-phosphate) alpha-glucosyltransferase</fullName>
    </submittedName>
</protein>
<gene>
    <name evidence="4" type="ORF">EV187_3405</name>
</gene>
<proteinExistence type="predicted"/>
<organism evidence="4 5">
    <name type="scientific">Agromyces ramosus</name>
    <dbReference type="NCBI Taxonomy" id="33879"/>
    <lineage>
        <taxon>Bacteria</taxon>
        <taxon>Bacillati</taxon>
        <taxon>Actinomycetota</taxon>
        <taxon>Actinomycetes</taxon>
        <taxon>Micrococcales</taxon>
        <taxon>Microbacteriaceae</taxon>
        <taxon>Agromyces</taxon>
    </lineage>
</organism>
<dbReference type="RefSeq" id="WP_130354254.1">
    <property type="nucleotide sequence ID" value="NZ_SGWY01000004.1"/>
</dbReference>
<feature type="domain" description="Glycosyl transferase family 1" evidence="3">
    <location>
        <begin position="301"/>
        <end position="451"/>
    </location>
</feature>
<dbReference type="OrthoDB" id="506201at2"/>
<dbReference type="InterPro" id="IPR001296">
    <property type="entry name" value="Glyco_trans_1"/>
</dbReference>
<dbReference type="EMBL" id="SGWY01000004">
    <property type="protein sequence ID" value="RZS63499.1"/>
    <property type="molecule type" value="Genomic_DNA"/>
</dbReference>
<sequence length="604" mass="65642">MTLGEDLAGTDALPDGRQLAVTWGIPERYGGMTSALLHRSRAFVRLAGREVDVLTFDPRPGYGEVRERLAERGELVRGIRLLNPYEDLRAAAPEPAPIVFRTGHVEADAVEVTEAGDGSALLVAQRGARRLALEHRRADGTLALLDERARASGPPRLLTAFDEAGEPVRQWTGAWEFYAHWLDGRIGSDRTFALTDSKTIANFMAEHRRPNLVSLHVVHNSHLDSHEGASRPYARVRPSRRAVFARLERFDGVVFLTERQRADAAALLSDPGNLSVVPNGIDPPVADPRTDRGRNAGAGVVVAGLTRRKRVHHALDVVRRCRVAGIPVTLGVYGDGPDAATLRSRAADAGLADAVTFPGHRDDAAEAFATASWTLLTSTSEGSPLVLAEAMSRGCIPIAYDIPYGPGDLIVDGVDGLLVPDGDRAAAAAAVARLVAMAPDERERMRDAARATAARHDDRRIVAEWGRVQRAAARRHDRPAVEIHARADRLRLRHRGGLLRFSAALRGVPRHASVVLAVQHGGRGPLVRTRKQGRDGRIAWRLDESATRLVGARHPLTCVVTVEVGSTSAELAAVTLHPDTRSLPRRAVQRLTRSWGRPRPRSPR</sequence>